<dbReference type="CDD" id="cd00090">
    <property type="entry name" value="HTH_ARSR"/>
    <property type="match status" value="1"/>
</dbReference>
<dbReference type="SUPFAM" id="SSF46785">
    <property type="entry name" value="Winged helix' DNA-binding domain"/>
    <property type="match status" value="1"/>
</dbReference>
<dbReference type="SUPFAM" id="SSF54909">
    <property type="entry name" value="Dimeric alpha+beta barrel"/>
    <property type="match status" value="1"/>
</dbReference>
<sequence length="154" mass="17152">MTFQLSPLLADDRNLALIRLLQAEPRLGVAELARRIGMSAPAVRERLLRLEEAGVIRGWRLELEPKALGYPLTVFVRIRPMPGQVPKIAELARAMPQVAECHRITGEDCFILKVHVEAIETLDRLLDRFLAHGQTTTSIVQSSPVPPRDPPLPG</sequence>
<accession>A0A0A0CXS8</accession>
<dbReference type="PROSITE" id="PS00519">
    <property type="entry name" value="HTH_ASNC_1"/>
    <property type="match status" value="1"/>
</dbReference>
<dbReference type="InterPro" id="IPR019887">
    <property type="entry name" value="Tscrpt_reg_AsnC/Lrp_C"/>
</dbReference>
<dbReference type="OrthoDB" id="9809462at2"/>
<dbReference type="InterPro" id="IPR036388">
    <property type="entry name" value="WH-like_DNA-bd_sf"/>
</dbReference>
<keyword evidence="1" id="KW-0805">Transcription regulation</keyword>
<dbReference type="EMBL" id="JANX01000555">
    <property type="protein sequence ID" value="KGM31266.1"/>
    <property type="molecule type" value="Genomic_DNA"/>
</dbReference>
<dbReference type="AlphaFoldDB" id="A0A0A0CXS8"/>
<dbReference type="InterPro" id="IPR019888">
    <property type="entry name" value="Tscrpt_reg_AsnC-like"/>
</dbReference>
<dbReference type="InterPro" id="IPR011008">
    <property type="entry name" value="Dimeric_a/b-barrel"/>
</dbReference>
<feature type="domain" description="HTH asnC-type" evidence="4">
    <location>
        <begin position="10"/>
        <end position="71"/>
    </location>
</feature>
<dbReference type="GO" id="GO:0006355">
    <property type="term" value="P:regulation of DNA-templated transcription"/>
    <property type="evidence" value="ECO:0007669"/>
    <property type="project" value="UniProtKB-ARBA"/>
</dbReference>
<evidence type="ECO:0000313" key="6">
    <source>
        <dbReference type="Proteomes" id="UP000029995"/>
    </source>
</evidence>
<dbReference type="InterPro" id="IPR036390">
    <property type="entry name" value="WH_DNA-bd_sf"/>
</dbReference>
<proteinExistence type="predicted"/>
<dbReference type="Gene3D" id="1.10.10.10">
    <property type="entry name" value="Winged helix-like DNA-binding domain superfamily/Winged helix DNA-binding domain"/>
    <property type="match status" value="1"/>
</dbReference>
<dbReference type="InterPro" id="IPR019885">
    <property type="entry name" value="Tscrpt_reg_HTH_AsnC-type_CS"/>
</dbReference>
<reference evidence="5 6" key="1">
    <citation type="submission" date="2014-01" db="EMBL/GenBank/DDBJ databases">
        <title>Genome sequence determination for a cystic fibrosis isolate, Inquilinus limosus.</title>
        <authorList>
            <person name="Pino M."/>
            <person name="Di Conza J."/>
            <person name="Gutkind G."/>
        </authorList>
    </citation>
    <scope>NUCLEOTIDE SEQUENCE [LARGE SCALE GENOMIC DNA]</scope>
    <source>
        <strain evidence="5 6">MP06</strain>
    </source>
</reference>
<comment type="caution">
    <text evidence="5">The sequence shown here is derived from an EMBL/GenBank/DDBJ whole genome shotgun (WGS) entry which is preliminary data.</text>
</comment>
<keyword evidence="2" id="KW-0238">DNA-binding</keyword>
<evidence type="ECO:0000256" key="1">
    <source>
        <dbReference type="ARBA" id="ARBA00023015"/>
    </source>
</evidence>
<dbReference type="SMART" id="SM00344">
    <property type="entry name" value="HTH_ASNC"/>
    <property type="match status" value="1"/>
</dbReference>
<keyword evidence="3" id="KW-0804">Transcription</keyword>
<evidence type="ECO:0000313" key="5">
    <source>
        <dbReference type="EMBL" id="KGM31266.1"/>
    </source>
</evidence>
<dbReference type="PANTHER" id="PTHR30154">
    <property type="entry name" value="LEUCINE-RESPONSIVE REGULATORY PROTEIN"/>
    <property type="match status" value="1"/>
</dbReference>
<dbReference type="InterPro" id="IPR011991">
    <property type="entry name" value="ArsR-like_HTH"/>
</dbReference>
<gene>
    <name evidence="5" type="ORF">P409_28200</name>
</gene>
<dbReference type="Gene3D" id="3.30.70.920">
    <property type="match status" value="1"/>
</dbReference>
<dbReference type="GO" id="GO:0005829">
    <property type="term" value="C:cytosol"/>
    <property type="evidence" value="ECO:0007669"/>
    <property type="project" value="TreeGrafter"/>
</dbReference>
<dbReference type="RefSeq" id="WP_034846247.1">
    <property type="nucleotide sequence ID" value="NZ_JANX01000555.1"/>
</dbReference>
<evidence type="ECO:0000256" key="2">
    <source>
        <dbReference type="ARBA" id="ARBA00023125"/>
    </source>
</evidence>
<dbReference type="Proteomes" id="UP000029995">
    <property type="component" value="Unassembled WGS sequence"/>
</dbReference>
<dbReference type="PANTHER" id="PTHR30154:SF53">
    <property type="entry name" value="HTH-TYPE TRANSCRIPTIONAL REGULATOR LRPC"/>
    <property type="match status" value="1"/>
</dbReference>
<dbReference type="PRINTS" id="PR00033">
    <property type="entry name" value="HTHASNC"/>
</dbReference>
<organism evidence="5 6">
    <name type="scientific">Inquilinus limosus MP06</name>
    <dbReference type="NCBI Taxonomy" id="1398085"/>
    <lineage>
        <taxon>Bacteria</taxon>
        <taxon>Pseudomonadati</taxon>
        <taxon>Pseudomonadota</taxon>
        <taxon>Alphaproteobacteria</taxon>
        <taxon>Rhodospirillales</taxon>
        <taxon>Rhodospirillaceae</taxon>
        <taxon>Inquilinus</taxon>
    </lineage>
</organism>
<name>A0A0A0CXS8_9PROT</name>
<dbReference type="InterPro" id="IPR000485">
    <property type="entry name" value="AsnC-type_HTH_dom"/>
</dbReference>
<dbReference type="Pfam" id="PF13412">
    <property type="entry name" value="HTH_24"/>
    <property type="match status" value="1"/>
</dbReference>
<evidence type="ECO:0000259" key="4">
    <source>
        <dbReference type="PROSITE" id="PS50956"/>
    </source>
</evidence>
<evidence type="ECO:0000256" key="3">
    <source>
        <dbReference type="ARBA" id="ARBA00023163"/>
    </source>
</evidence>
<dbReference type="GO" id="GO:0043565">
    <property type="term" value="F:sequence-specific DNA binding"/>
    <property type="evidence" value="ECO:0007669"/>
    <property type="project" value="InterPro"/>
</dbReference>
<dbReference type="Pfam" id="PF01037">
    <property type="entry name" value="AsnC_trans_reg"/>
    <property type="match status" value="1"/>
</dbReference>
<dbReference type="PROSITE" id="PS50956">
    <property type="entry name" value="HTH_ASNC_2"/>
    <property type="match status" value="1"/>
</dbReference>
<protein>
    <submittedName>
        <fullName evidence="5">AsnC family transcriptional regulator</fullName>
    </submittedName>
</protein>
<dbReference type="GO" id="GO:0043200">
    <property type="term" value="P:response to amino acid"/>
    <property type="evidence" value="ECO:0007669"/>
    <property type="project" value="TreeGrafter"/>
</dbReference>